<evidence type="ECO:0000256" key="1">
    <source>
        <dbReference type="SAM" id="Phobius"/>
    </source>
</evidence>
<keyword evidence="2" id="KW-0378">Hydrolase</keyword>
<protein>
    <submittedName>
        <fullName evidence="2">D-alanyl-D-alanine carboxypeptidase</fullName>
    </submittedName>
</protein>
<name>A0A0A9WP69_LYGHE</name>
<keyword evidence="1" id="KW-1133">Transmembrane helix</keyword>
<reference evidence="2" key="1">
    <citation type="journal article" date="2014" name="PLoS ONE">
        <title>Transcriptome-Based Identification of ABC Transporters in the Western Tarnished Plant Bug Lygus hesperus.</title>
        <authorList>
            <person name="Hull J.J."/>
            <person name="Chaney K."/>
            <person name="Geib S.M."/>
            <person name="Fabrick J.A."/>
            <person name="Brent C.S."/>
            <person name="Walsh D."/>
            <person name="Lavine L.C."/>
        </authorList>
    </citation>
    <scope>NUCLEOTIDE SEQUENCE</scope>
</reference>
<feature type="transmembrane region" description="Helical" evidence="1">
    <location>
        <begin position="120"/>
        <end position="138"/>
    </location>
</feature>
<dbReference type="GO" id="GO:0004180">
    <property type="term" value="F:carboxypeptidase activity"/>
    <property type="evidence" value="ECO:0007669"/>
    <property type="project" value="UniProtKB-KW"/>
</dbReference>
<keyword evidence="2" id="KW-0121">Carboxypeptidase</keyword>
<keyword evidence="2" id="KW-0645">Protease</keyword>
<feature type="transmembrane region" description="Helical" evidence="1">
    <location>
        <begin position="87"/>
        <end position="108"/>
    </location>
</feature>
<gene>
    <name evidence="2" type="primary">dac</name>
    <name evidence="2" type="ORF">CM83_99315</name>
</gene>
<organism evidence="2">
    <name type="scientific">Lygus hesperus</name>
    <name type="common">Western plant bug</name>
    <dbReference type="NCBI Taxonomy" id="30085"/>
    <lineage>
        <taxon>Eukaryota</taxon>
        <taxon>Metazoa</taxon>
        <taxon>Ecdysozoa</taxon>
        <taxon>Arthropoda</taxon>
        <taxon>Hexapoda</taxon>
        <taxon>Insecta</taxon>
        <taxon>Pterygota</taxon>
        <taxon>Neoptera</taxon>
        <taxon>Paraneoptera</taxon>
        <taxon>Hemiptera</taxon>
        <taxon>Heteroptera</taxon>
        <taxon>Panheteroptera</taxon>
        <taxon>Cimicomorpha</taxon>
        <taxon>Miridae</taxon>
        <taxon>Mirini</taxon>
        <taxon>Lygus</taxon>
    </lineage>
</organism>
<evidence type="ECO:0000313" key="2">
    <source>
        <dbReference type="EMBL" id="JAG10262.1"/>
    </source>
</evidence>
<proteinExistence type="predicted"/>
<reference evidence="2" key="2">
    <citation type="submission" date="2014-07" db="EMBL/GenBank/DDBJ databases">
        <authorList>
            <person name="Hull J."/>
        </authorList>
    </citation>
    <scope>NUCLEOTIDE SEQUENCE</scope>
</reference>
<dbReference type="AlphaFoldDB" id="A0A0A9WP69"/>
<accession>A0A0A9WP69</accession>
<dbReference type="EMBL" id="GBHO01033342">
    <property type="protein sequence ID" value="JAG10262.1"/>
    <property type="molecule type" value="Transcribed_RNA"/>
</dbReference>
<keyword evidence="1" id="KW-0812">Transmembrane</keyword>
<keyword evidence="1" id="KW-0472">Membrane</keyword>
<feature type="transmembrane region" description="Helical" evidence="1">
    <location>
        <begin position="150"/>
        <end position="173"/>
    </location>
</feature>
<feature type="non-terminal residue" evidence="2">
    <location>
        <position position="1"/>
    </location>
</feature>
<sequence>PGPIMSKLLLPVPFAQGGCCGETLPFFMSCIIMAIAGIVASLANLVLILAYTMAYSNDTWNPNSEKCVNAWWERDVPFFYLFNLHPIILILHVVLLIAYIISCILLIVSSSLGHGTLLRINSLIGFGLLFPTFAVGMAEVMTMSEPAWLHWNILILSAFTMIFLYSVMIVNGYDKRLQHPIKDDDNEDII</sequence>
<feature type="transmembrane region" description="Helical" evidence="1">
    <location>
        <begin position="31"/>
        <end position="54"/>
    </location>
</feature>